<dbReference type="GO" id="GO:0003676">
    <property type="term" value="F:nucleic acid binding"/>
    <property type="evidence" value="ECO:0007669"/>
    <property type="project" value="InterPro"/>
</dbReference>
<dbReference type="InterPro" id="IPR036397">
    <property type="entry name" value="RNaseH_sf"/>
</dbReference>
<dbReference type="AlphaFoldDB" id="A0A0N0BKL1"/>
<gene>
    <name evidence="1" type="ORF">WN51_02022</name>
</gene>
<sequence length="316" mass="35979">MTSKSKQVETKSEILKKLENNRSTTELTKVRNGKTTITGIKKKKLSASQSGYNEKDIVNNTLNSEHQNNKKIYWKIKAQMESTFNPTERYKDRMKQTKLDATCSAKAKWCDQNYLGEGDRYIHVAALIPTKGRKPRARKEKDYGACELWPAESRLRSTEEKGDPFLKRLVTGDKPVAGKRPELHVALAVRQKLLQFDWDVLPHPPYSPDLVPPHFVLGKWRTLSRERLINAFIVDSVHVASRFSRQNNINAMPESHQSFAILGEGIKPSSSDEFNRSKKFIATLRHEVSHFTFRSILSLVEWLGSAGGHGTIIGKH</sequence>
<evidence type="ECO:0008006" key="3">
    <source>
        <dbReference type="Google" id="ProtNLM"/>
    </source>
</evidence>
<proteinExistence type="predicted"/>
<dbReference type="OrthoDB" id="8182702at2759"/>
<evidence type="ECO:0000313" key="1">
    <source>
        <dbReference type="EMBL" id="KOX80734.1"/>
    </source>
</evidence>
<reference evidence="1 2" key="1">
    <citation type="submission" date="2015-07" db="EMBL/GenBank/DDBJ databases">
        <title>The genome of Melipona quadrifasciata.</title>
        <authorList>
            <person name="Pan H."/>
            <person name="Kapheim K."/>
        </authorList>
    </citation>
    <scope>NUCLEOTIDE SEQUENCE [LARGE SCALE GENOMIC DNA]</scope>
    <source>
        <strain evidence="1">0111107301</strain>
        <tissue evidence="1">Whole body</tissue>
    </source>
</reference>
<accession>A0A0N0BKL1</accession>
<protein>
    <recommendedName>
        <fullName evidence="3">Histone-lysine N-methyltransferase SETMAR</fullName>
    </recommendedName>
</protein>
<dbReference type="Gene3D" id="3.30.420.10">
    <property type="entry name" value="Ribonuclease H-like superfamily/Ribonuclease H"/>
    <property type="match status" value="1"/>
</dbReference>
<dbReference type="EMBL" id="KQ435698">
    <property type="protein sequence ID" value="KOX80734.1"/>
    <property type="molecule type" value="Genomic_DNA"/>
</dbReference>
<evidence type="ECO:0000313" key="2">
    <source>
        <dbReference type="Proteomes" id="UP000053105"/>
    </source>
</evidence>
<organism evidence="1 2">
    <name type="scientific">Melipona quadrifasciata</name>
    <dbReference type="NCBI Taxonomy" id="166423"/>
    <lineage>
        <taxon>Eukaryota</taxon>
        <taxon>Metazoa</taxon>
        <taxon>Ecdysozoa</taxon>
        <taxon>Arthropoda</taxon>
        <taxon>Hexapoda</taxon>
        <taxon>Insecta</taxon>
        <taxon>Pterygota</taxon>
        <taxon>Neoptera</taxon>
        <taxon>Endopterygota</taxon>
        <taxon>Hymenoptera</taxon>
        <taxon>Apocrita</taxon>
        <taxon>Aculeata</taxon>
        <taxon>Apoidea</taxon>
        <taxon>Anthophila</taxon>
        <taxon>Apidae</taxon>
        <taxon>Melipona</taxon>
    </lineage>
</organism>
<dbReference type="Proteomes" id="UP000053105">
    <property type="component" value="Unassembled WGS sequence"/>
</dbReference>
<name>A0A0N0BKL1_9HYME</name>
<keyword evidence="2" id="KW-1185">Reference proteome</keyword>